<proteinExistence type="predicted"/>
<dbReference type="PATRIC" id="fig|1526658.3.peg.2208"/>
<dbReference type="PANTHER" id="PTHR30432:SF1">
    <property type="entry name" value="DNA-BINDING TRANSCRIPTIONAL DUAL REGULATOR MODE"/>
    <property type="match status" value="1"/>
</dbReference>
<organism evidence="2 3">
    <name type="scientific">Bosea vaviloviae</name>
    <dbReference type="NCBI Taxonomy" id="1526658"/>
    <lineage>
        <taxon>Bacteria</taxon>
        <taxon>Pseudomonadati</taxon>
        <taxon>Pseudomonadota</taxon>
        <taxon>Alphaproteobacteria</taxon>
        <taxon>Hyphomicrobiales</taxon>
        <taxon>Boseaceae</taxon>
        <taxon>Bosea</taxon>
    </lineage>
</organism>
<accession>A0A0N1FFW5</accession>
<keyword evidence="3" id="KW-1185">Reference proteome</keyword>
<sequence>MPAISGQKPVISIRVDLAPAGRLGPGKIDLLEAIEETGSISGAGRAMTMSYRRAWLLVDNLNRMFRQPLVEASPGGAKGGGARLTAMGREVVAHYRAIESKALKAASLHIDALQDAVAEPSSAEPAGTS</sequence>
<protein>
    <recommendedName>
        <fullName evidence="1">HTH lysR-type domain-containing protein</fullName>
    </recommendedName>
</protein>
<dbReference type="EMBL" id="LGSZ01000028">
    <property type="protein sequence ID" value="KPH81611.1"/>
    <property type="molecule type" value="Genomic_DNA"/>
</dbReference>
<comment type="caution">
    <text evidence="2">The sequence shown here is derived from an EMBL/GenBank/DDBJ whole genome shotgun (WGS) entry which is preliminary data.</text>
</comment>
<dbReference type="Proteomes" id="UP000037822">
    <property type="component" value="Unassembled WGS sequence"/>
</dbReference>
<dbReference type="SUPFAM" id="SSF46785">
    <property type="entry name" value="Winged helix' DNA-binding domain"/>
    <property type="match status" value="1"/>
</dbReference>
<evidence type="ECO:0000259" key="1">
    <source>
        <dbReference type="Pfam" id="PF00126"/>
    </source>
</evidence>
<dbReference type="OrthoDB" id="9800709at2"/>
<dbReference type="InterPro" id="IPR051815">
    <property type="entry name" value="Molybdate_resp_trans_reg"/>
</dbReference>
<evidence type="ECO:0000313" key="2">
    <source>
        <dbReference type="EMBL" id="KPH81611.1"/>
    </source>
</evidence>
<feature type="domain" description="HTH lysR-type" evidence="1">
    <location>
        <begin position="29"/>
        <end position="89"/>
    </location>
</feature>
<name>A0A0N1FFW5_9HYPH</name>
<dbReference type="Pfam" id="PF00126">
    <property type="entry name" value="HTH_1"/>
    <property type="match status" value="1"/>
</dbReference>
<gene>
    <name evidence="2" type="ORF">AE618_07660</name>
</gene>
<dbReference type="AlphaFoldDB" id="A0A0N1FFW5"/>
<evidence type="ECO:0000313" key="3">
    <source>
        <dbReference type="Proteomes" id="UP000037822"/>
    </source>
</evidence>
<reference evidence="2 3" key="1">
    <citation type="submission" date="2015-07" db="EMBL/GenBank/DDBJ databases">
        <title>Whole genome sequencing of Bosea vaviloviae isolated from cave pool.</title>
        <authorList>
            <person name="Tan N.E.H."/>
            <person name="Lee Y.P."/>
            <person name="Gan H.M."/>
            <person name="Barton H."/>
            <person name="Savka M.A."/>
        </authorList>
    </citation>
    <scope>NUCLEOTIDE SEQUENCE [LARGE SCALE GENOMIC DNA]</scope>
    <source>
        <strain evidence="2 3">SD260</strain>
    </source>
</reference>
<dbReference type="InterPro" id="IPR036390">
    <property type="entry name" value="WH_DNA-bd_sf"/>
</dbReference>
<dbReference type="PANTHER" id="PTHR30432">
    <property type="entry name" value="TRANSCRIPTIONAL REGULATOR MODE"/>
    <property type="match status" value="1"/>
</dbReference>
<dbReference type="GO" id="GO:0003700">
    <property type="term" value="F:DNA-binding transcription factor activity"/>
    <property type="evidence" value="ECO:0007669"/>
    <property type="project" value="InterPro"/>
</dbReference>
<dbReference type="InterPro" id="IPR000847">
    <property type="entry name" value="LysR_HTH_N"/>
</dbReference>
<dbReference type="RefSeq" id="WP_054208447.1">
    <property type="nucleotide sequence ID" value="NZ_LGSZ01000028.1"/>
</dbReference>
<dbReference type="InterPro" id="IPR036388">
    <property type="entry name" value="WH-like_DNA-bd_sf"/>
</dbReference>
<dbReference type="Gene3D" id="1.10.10.10">
    <property type="entry name" value="Winged helix-like DNA-binding domain superfamily/Winged helix DNA-binding domain"/>
    <property type="match status" value="1"/>
</dbReference>